<evidence type="ECO:0000313" key="3">
    <source>
        <dbReference type="EMBL" id="QDT65632.1"/>
    </source>
</evidence>
<organism evidence="3 4">
    <name type="scientific">Calycomorphotria hydatis</name>
    <dbReference type="NCBI Taxonomy" id="2528027"/>
    <lineage>
        <taxon>Bacteria</taxon>
        <taxon>Pseudomonadati</taxon>
        <taxon>Planctomycetota</taxon>
        <taxon>Planctomycetia</taxon>
        <taxon>Planctomycetales</taxon>
        <taxon>Planctomycetaceae</taxon>
        <taxon>Calycomorphotria</taxon>
    </lineage>
</organism>
<evidence type="ECO:0000259" key="2">
    <source>
        <dbReference type="PROSITE" id="PS51898"/>
    </source>
</evidence>
<dbReference type="EMBL" id="CP036316">
    <property type="protein sequence ID" value="QDT65632.1"/>
    <property type="molecule type" value="Genomic_DNA"/>
</dbReference>
<gene>
    <name evidence="3" type="ORF">V22_28910</name>
</gene>
<dbReference type="PANTHER" id="PTHR30349">
    <property type="entry name" value="PHAGE INTEGRASE-RELATED"/>
    <property type="match status" value="1"/>
</dbReference>
<dbReference type="PROSITE" id="PS51898">
    <property type="entry name" value="TYR_RECOMBINASE"/>
    <property type="match status" value="1"/>
</dbReference>
<dbReference type="InterPro" id="IPR002104">
    <property type="entry name" value="Integrase_catalytic"/>
</dbReference>
<sequence>MKKRLPSYRLHKPTGQAVVTIDRHDFYLGKHGTDSSHQKYHELLLKARRSDYQSRMSLTELVQIYKTRCRQYYSKNGRPTSESDCIEHALKFLTLGEFTRLHGKCFAHSFSPLQLKACRQLMVEAGLARTTVNSYVGRIVSMFRWAVEEEYCPESVYRALKCVAGLRKGRTEAREPAPIQPVPDTAVNSVFPHVSLQVGDMIRLQLLTGCRPGEIVAVRPCDISRDSDIWEYIPESHKTEHHDRSRVIFIGPKAQAILLSYLINRAAMTPCFSPSEAELSRRKSLTQIRRTPLTHGNRVGTNLKAEPKRQPRDRYTVASYRRAIHRACDRAKIDRWSPNRLRHSRATDLRRKYGLEAAQVILGHSQADVTQVYAERDHEKARQVMMEVG</sequence>
<dbReference type="InterPro" id="IPR013762">
    <property type="entry name" value="Integrase-like_cat_sf"/>
</dbReference>
<dbReference type="InterPro" id="IPR011010">
    <property type="entry name" value="DNA_brk_join_enz"/>
</dbReference>
<reference evidence="3 4" key="1">
    <citation type="submission" date="2019-02" db="EMBL/GenBank/DDBJ databases">
        <title>Deep-cultivation of Planctomycetes and their phenomic and genomic characterization uncovers novel biology.</title>
        <authorList>
            <person name="Wiegand S."/>
            <person name="Jogler M."/>
            <person name="Boedeker C."/>
            <person name="Pinto D."/>
            <person name="Vollmers J."/>
            <person name="Rivas-Marin E."/>
            <person name="Kohn T."/>
            <person name="Peeters S.H."/>
            <person name="Heuer A."/>
            <person name="Rast P."/>
            <person name="Oberbeckmann S."/>
            <person name="Bunk B."/>
            <person name="Jeske O."/>
            <person name="Meyerdierks A."/>
            <person name="Storesund J.E."/>
            <person name="Kallscheuer N."/>
            <person name="Luecker S."/>
            <person name="Lage O.M."/>
            <person name="Pohl T."/>
            <person name="Merkel B.J."/>
            <person name="Hornburger P."/>
            <person name="Mueller R.-W."/>
            <person name="Bruemmer F."/>
            <person name="Labrenz M."/>
            <person name="Spormann A.M."/>
            <person name="Op den Camp H."/>
            <person name="Overmann J."/>
            <person name="Amann R."/>
            <person name="Jetten M.S.M."/>
            <person name="Mascher T."/>
            <person name="Medema M.H."/>
            <person name="Devos D.P."/>
            <person name="Kaster A.-K."/>
            <person name="Ovreas L."/>
            <person name="Rohde M."/>
            <person name="Galperin M.Y."/>
            <person name="Jogler C."/>
        </authorList>
    </citation>
    <scope>NUCLEOTIDE SEQUENCE [LARGE SCALE GENOMIC DNA]</scope>
    <source>
        <strain evidence="3 4">V22</strain>
    </source>
</reference>
<dbReference type="Gene3D" id="1.10.443.10">
    <property type="entry name" value="Intergrase catalytic core"/>
    <property type="match status" value="1"/>
</dbReference>
<dbReference type="GO" id="GO:0015074">
    <property type="term" value="P:DNA integration"/>
    <property type="evidence" value="ECO:0007669"/>
    <property type="project" value="InterPro"/>
</dbReference>
<proteinExistence type="predicted"/>
<protein>
    <submittedName>
        <fullName evidence="3">Site-specific tyrosine recombinase XerD</fullName>
    </submittedName>
</protein>
<name>A0A517TB81_9PLAN</name>
<dbReference type="KEGG" id="chya:V22_28910"/>
<keyword evidence="4" id="KW-1185">Reference proteome</keyword>
<evidence type="ECO:0000313" key="4">
    <source>
        <dbReference type="Proteomes" id="UP000319976"/>
    </source>
</evidence>
<accession>A0A517TB81</accession>
<dbReference type="OrthoDB" id="254233at2"/>
<keyword evidence="1" id="KW-0233">DNA recombination</keyword>
<dbReference type="InterPro" id="IPR050090">
    <property type="entry name" value="Tyrosine_recombinase_XerCD"/>
</dbReference>
<dbReference type="PANTHER" id="PTHR30349:SF64">
    <property type="entry name" value="PROPHAGE INTEGRASE INTD-RELATED"/>
    <property type="match status" value="1"/>
</dbReference>
<dbReference type="Pfam" id="PF00589">
    <property type="entry name" value="Phage_integrase"/>
    <property type="match status" value="1"/>
</dbReference>
<feature type="domain" description="Tyr recombinase" evidence="2">
    <location>
        <begin position="174"/>
        <end position="386"/>
    </location>
</feature>
<dbReference type="AlphaFoldDB" id="A0A517TB81"/>
<dbReference type="Proteomes" id="UP000319976">
    <property type="component" value="Chromosome"/>
</dbReference>
<dbReference type="GO" id="GO:0006310">
    <property type="term" value="P:DNA recombination"/>
    <property type="evidence" value="ECO:0007669"/>
    <property type="project" value="UniProtKB-KW"/>
</dbReference>
<dbReference type="CDD" id="cd00397">
    <property type="entry name" value="DNA_BRE_C"/>
    <property type="match status" value="1"/>
</dbReference>
<dbReference type="GO" id="GO:0003677">
    <property type="term" value="F:DNA binding"/>
    <property type="evidence" value="ECO:0007669"/>
    <property type="project" value="InterPro"/>
</dbReference>
<evidence type="ECO:0000256" key="1">
    <source>
        <dbReference type="ARBA" id="ARBA00023172"/>
    </source>
</evidence>
<dbReference type="SUPFAM" id="SSF56349">
    <property type="entry name" value="DNA breaking-rejoining enzymes"/>
    <property type="match status" value="1"/>
</dbReference>
<dbReference type="RefSeq" id="WP_145267155.1">
    <property type="nucleotide sequence ID" value="NZ_CP036316.1"/>
</dbReference>